<evidence type="ECO:0000313" key="1">
    <source>
        <dbReference type="EMBL" id="RIB12109.1"/>
    </source>
</evidence>
<organism evidence="1 2">
    <name type="scientific">Gigaspora rosea</name>
    <dbReference type="NCBI Taxonomy" id="44941"/>
    <lineage>
        <taxon>Eukaryota</taxon>
        <taxon>Fungi</taxon>
        <taxon>Fungi incertae sedis</taxon>
        <taxon>Mucoromycota</taxon>
        <taxon>Glomeromycotina</taxon>
        <taxon>Glomeromycetes</taxon>
        <taxon>Diversisporales</taxon>
        <taxon>Gigasporaceae</taxon>
        <taxon>Gigaspora</taxon>
    </lineage>
</organism>
<dbReference type="SUPFAM" id="SSF48452">
    <property type="entry name" value="TPR-like"/>
    <property type="match status" value="1"/>
</dbReference>
<dbReference type="Gene3D" id="1.25.40.10">
    <property type="entry name" value="Tetratricopeptide repeat domain"/>
    <property type="match status" value="1"/>
</dbReference>
<dbReference type="OrthoDB" id="10446858at2759"/>
<reference evidence="1 2" key="1">
    <citation type="submission" date="2018-06" db="EMBL/GenBank/DDBJ databases">
        <title>Comparative genomics reveals the genomic features of Rhizophagus irregularis, R. cerebriforme, R. diaphanum and Gigaspora rosea, and their symbiotic lifestyle signature.</title>
        <authorList>
            <person name="Morin E."/>
            <person name="San Clemente H."/>
            <person name="Chen E.C.H."/>
            <person name="De La Providencia I."/>
            <person name="Hainaut M."/>
            <person name="Kuo A."/>
            <person name="Kohler A."/>
            <person name="Murat C."/>
            <person name="Tang N."/>
            <person name="Roy S."/>
            <person name="Loubradou J."/>
            <person name="Henrissat B."/>
            <person name="Grigoriev I.V."/>
            <person name="Corradi N."/>
            <person name="Roux C."/>
            <person name="Martin F.M."/>
        </authorList>
    </citation>
    <scope>NUCLEOTIDE SEQUENCE [LARGE SCALE GENOMIC DNA]</scope>
    <source>
        <strain evidence="1 2">DAOM 194757</strain>
    </source>
</reference>
<dbReference type="STRING" id="44941.A0A397UTQ2"/>
<proteinExistence type="predicted"/>
<dbReference type="EMBL" id="QKWP01001058">
    <property type="protein sequence ID" value="RIB12109.1"/>
    <property type="molecule type" value="Genomic_DNA"/>
</dbReference>
<evidence type="ECO:0000313" key="2">
    <source>
        <dbReference type="Proteomes" id="UP000266673"/>
    </source>
</evidence>
<evidence type="ECO:0008006" key="3">
    <source>
        <dbReference type="Google" id="ProtNLM"/>
    </source>
</evidence>
<comment type="caution">
    <text evidence="1">The sequence shown here is derived from an EMBL/GenBank/DDBJ whole genome shotgun (WGS) entry which is preliminary data.</text>
</comment>
<dbReference type="InterPro" id="IPR011990">
    <property type="entry name" value="TPR-like_helical_dom_sf"/>
</dbReference>
<name>A0A397UTQ2_9GLOM</name>
<keyword evidence="2" id="KW-1185">Reference proteome</keyword>
<dbReference type="AlphaFoldDB" id="A0A397UTQ2"/>
<sequence length="120" mass="14042">MKHLQTKNLLFAEEYLLTSSQICESNLLVLNELGVLYFQKLKYAQSVDSFKNALKYGKKYGLILAMRSGSLASWILLNHISKSSLYVATKALYIYHMKEEFEEAIMYYQEVLYQFYIIIS</sequence>
<protein>
    <recommendedName>
        <fullName evidence="3">Tetratricopeptide repeat protein</fullName>
    </recommendedName>
</protein>
<accession>A0A397UTQ2</accession>
<dbReference type="Proteomes" id="UP000266673">
    <property type="component" value="Unassembled WGS sequence"/>
</dbReference>
<gene>
    <name evidence="1" type="ORF">C2G38_2101794</name>
</gene>